<dbReference type="AlphaFoldDB" id="A0A6S7GI01"/>
<organism evidence="1 2">
    <name type="scientific">Paramuricea clavata</name>
    <name type="common">Red gorgonian</name>
    <name type="synonym">Violescent sea-whip</name>
    <dbReference type="NCBI Taxonomy" id="317549"/>
    <lineage>
        <taxon>Eukaryota</taxon>
        <taxon>Metazoa</taxon>
        <taxon>Cnidaria</taxon>
        <taxon>Anthozoa</taxon>
        <taxon>Octocorallia</taxon>
        <taxon>Malacalcyonacea</taxon>
        <taxon>Plexauridae</taxon>
        <taxon>Paramuricea</taxon>
    </lineage>
</organism>
<dbReference type="PANTHER" id="PTHR46791:SF7">
    <property type="entry name" value="INTEGRASE CATALYTIC DOMAIN-CONTAINING PROTEIN"/>
    <property type="match status" value="1"/>
</dbReference>
<dbReference type="InterPro" id="IPR058913">
    <property type="entry name" value="Integrase_dom_put"/>
</dbReference>
<dbReference type="InterPro" id="IPR036397">
    <property type="entry name" value="RNaseH_sf"/>
</dbReference>
<dbReference type="Proteomes" id="UP001152795">
    <property type="component" value="Unassembled WGS sequence"/>
</dbReference>
<dbReference type="OrthoDB" id="2686689at2759"/>
<comment type="caution">
    <text evidence="1">The sequence shown here is derived from an EMBL/GenBank/DDBJ whole genome shotgun (WGS) entry which is preliminary data.</text>
</comment>
<dbReference type="SUPFAM" id="SSF53098">
    <property type="entry name" value="Ribonuclease H-like"/>
    <property type="match status" value="1"/>
</dbReference>
<evidence type="ECO:0000313" key="1">
    <source>
        <dbReference type="EMBL" id="CAB3989089.1"/>
    </source>
</evidence>
<dbReference type="InterPro" id="IPR001584">
    <property type="entry name" value="Integrase_cat-core"/>
</dbReference>
<dbReference type="InterPro" id="IPR012337">
    <property type="entry name" value="RNaseH-like_sf"/>
</dbReference>
<reference evidence="1" key="1">
    <citation type="submission" date="2020-04" db="EMBL/GenBank/DDBJ databases">
        <authorList>
            <person name="Alioto T."/>
            <person name="Alioto T."/>
            <person name="Gomez Garrido J."/>
        </authorList>
    </citation>
    <scope>NUCLEOTIDE SEQUENCE</scope>
    <source>
        <strain evidence="1">A484AB</strain>
    </source>
</reference>
<dbReference type="Gene3D" id="3.30.420.10">
    <property type="entry name" value="Ribonuclease H-like superfamily/Ribonuclease H"/>
    <property type="match status" value="1"/>
</dbReference>
<dbReference type="PANTHER" id="PTHR46791">
    <property type="entry name" value="EXPRESSED PROTEIN"/>
    <property type="match status" value="1"/>
</dbReference>
<dbReference type="PROSITE" id="PS50994">
    <property type="entry name" value="INTEGRASE"/>
    <property type="match status" value="1"/>
</dbReference>
<gene>
    <name evidence="1" type="ORF">PACLA_8A003400</name>
</gene>
<sequence length="407" mass="46499">MANQYEDEANNHGDESDIDDIDGESFARSKGRPNVGVTPSQVKEMFDLGFSVTQMAARFCVSRPTIYKLLRNTDIEHSQRFTVVNDDELDRIICQIKEAHPNAGEINVIGHLRARKIRVQRQRVRASIHRVDPQGPSERSSRNFHPRVYETPCPNYVWHLDGNHKLVKWGFVTHLAIDGFTRLITFGETSNNNQAETVMEKFTRAVEKYGRPLRVRTDHGGENVRVWQDMIHHRGPNSVIAGSSVRNQRVERLNGDVNVQVNRELEFEEKLNIANSTDKFCLHYAYLPRINKTMADFINAHNCHNISTEGSATPQQLMYAYRHLTELHHSILHSTPYPTVSVQELLQNPTALPYVDVLPSVYQLPNDVFNELREVVNPLAESNDKGKDIYMETVKFVGDYLTGAQPS</sequence>
<dbReference type="GO" id="GO:0003676">
    <property type="term" value="F:nucleic acid binding"/>
    <property type="evidence" value="ECO:0007669"/>
    <property type="project" value="InterPro"/>
</dbReference>
<protein>
    <submittedName>
        <fullName evidence="1">Uncharacterized protein LOC106676719</fullName>
    </submittedName>
</protein>
<evidence type="ECO:0000313" key="2">
    <source>
        <dbReference type="Proteomes" id="UP001152795"/>
    </source>
</evidence>
<dbReference type="EMBL" id="CACRXK020001430">
    <property type="protein sequence ID" value="CAB3989089.1"/>
    <property type="molecule type" value="Genomic_DNA"/>
</dbReference>
<dbReference type="Pfam" id="PF24764">
    <property type="entry name" value="rva_4"/>
    <property type="match status" value="1"/>
</dbReference>
<keyword evidence="2" id="KW-1185">Reference proteome</keyword>
<proteinExistence type="predicted"/>
<name>A0A6S7GI01_PARCT</name>
<dbReference type="GO" id="GO:0015074">
    <property type="term" value="P:DNA integration"/>
    <property type="evidence" value="ECO:0007669"/>
    <property type="project" value="InterPro"/>
</dbReference>
<accession>A0A6S7GI01</accession>